<feature type="domain" description="N-acetyltransferase" evidence="1">
    <location>
        <begin position="35"/>
        <end position="176"/>
    </location>
</feature>
<name>A0ABV5VWR4_9BACL</name>
<dbReference type="RefSeq" id="WP_379117909.1">
    <property type="nucleotide sequence ID" value="NZ_BAAAYO010000001.1"/>
</dbReference>
<dbReference type="CDD" id="cd04301">
    <property type="entry name" value="NAT_SF"/>
    <property type="match status" value="1"/>
</dbReference>
<comment type="caution">
    <text evidence="2">The sequence shown here is derived from an EMBL/GenBank/DDBJ whole genome shotgun (WGS) entry which is preliminary data.</text>
</comment>
<sequence length="176" mass="20429">MEQSRVRLVRPAEEYREQYVSFYEEWRSSGEDIVPWVVERAPDDFTAMLDFLYAEDSEEKLFTPGWVPHSTYWLVDEGDQVVGAVNIRHRLNEKLLNSGGHIGYGIRPSARRKGYASVLLRFALQKTKELGLDKVLVVCDKENTGSEKTILKNGGRLESEYRDEDGNVLRRFWIEL</sequence>
<dbReference type="InterPro" id="IPR016181">
    <property type="entry name" value="Acyl_CoA_acyltransferase"/>
</dbReference>
<dbReference type="InterPro" id="IPR000182">
    <property type="entry name" value="GNAT_dom"/>
</dbReference>
<dbReference type="PROSITE" id="PS51186">
    <property type="entry name" value="GNAT"/>
    <property type="match status" value="1"/>
</dbReference>
<dbReference type="PANTHER" id="PTHR39173:SF1">
    <property type="entry name" value="ACETYLTRANSFERASE"/>
    <property type="match status" value="1"/>
</dbReference>
<evidence type="ECO:0000259" key="1">
    <source>
        <dbReference type="PROSITE" id="PS51186"/>
    </source>
</evidence>
<reference evidence="2 3" key="1">
    <citation type="submission" date="2024-09" db="EMBL/GenBank/DDBJ databases">
        <authorList>
            <person name="Sun Q."/>
            <person name="Mori K."/>
        </authorList>
    </citation>
    <scope>NUCLEOTIDE SEQUENCE [LARGE SCALE GENOMIC DNA]</scope>
    <source>
        <strain evidence="2 3">JCM 12520</strain>
    </source>
</reference>
<dbReference type="Gene3D" id="3.40.630.30">
    <property type="match status" value="1"/>
</dbReference>
<protein>
    <submittedName>
        <fullName evidence="2">GNAT family N-acetyltransferase</fullName>
    </submittedName>
</protein>
<dbReference type="Proteomes" id="UP001589619">
    <property type="component" value="Unassembled WGS sequence"/>
</dbReference>
<proteinExistence type="predicted"/>
<dbReference type="PANTHER" id="PTHR39173">
    <property type="entry name" value="ACETYLTRANSFERASE"/>
    <property type="match status" value="1"/>
</dbReference>
<gene>
    <name evidence="2" type="ORF">ACFFNY_14405</name>
</gene>
<dbReference type="SUPFAM" id="SSF55729">
    <property type="entry name" value="Acyl-CoA N-acyltransferases (Nat)"/>
    <property type="match status" value="1"/>
</dbReference>
<evidence type="ECO:0000313" key="3">
    <source>
        <dbReference type="Proteomes" id="UP001589619"/>
    </source>
</evidence>
<evidence type="ECO:0000313" key="2">
    <source>
        <dbReference type="EMBL" id="MFB9752754.1"/>
    </source>
</evidence>
<dbReference type="Pfam" id="PF13302">
    <property type="entry name" value="Acetyltransf_3"/>
    <property type="match status" value="1"/>
</dbReference>
<accession>A0ABV5VWR4</accession>
<dbReference type="EMBL" id="JBHMAG010000012">
    <property type="protein sequence ID" value="MFB9752754.1"/>
    <property type="molecule type" value="Genomic_DNA"/>
</dbReference>
<keyword evidence="3" id="KW-1185">Reference proteome</keyword>
<organism evidence="2 3">
    <name type="scientific">Paenibacillus hodogayensis</name>
    <dbReference type="NCBI Taxonomy" id="279208"/>
    <lineage>
        <taxon>Bacteria</taxon>
        <taxon>Bacillati</taxon>
        <taxon>Bacillota</taxon>
        <taxon>Bacilli</taxon>
        <taxon>Bacillales</taxon>
        <taxon>Paenibacillaceae</taxon>
        <taxon>Paenibacillus</taxon>
    </lineage>
</organism>